<dbReference type="Gramene" id="LPERR02G19290.1">
    <property type="protein sequence ID" value="LPERR02G19290.1"/>
    <property type="gene ID" value="LPERR02G19290"/>
</dbReference>
<feature type="compositionally biased region" description="Low complexity" evidence="1">
    <location>
        <begin position="62"/>
        <end position="73"/>
    </location>
</feature>
<dbReference type="Pfam" id="PF06485">
    <property type="entry name" value="Tab2-like_N"/>
    <property type="match status" value="1"/>
</dbReference>
<evidence type="ECO:0000313" key="4">
    <source>
        <dbReference type="EnsemblPlants" id="LPERR02G19290.1"/>
    </source>
</evidence>
<proteinExistence type="predicted"/>
<reference evidence="4" key="3">
    <citation type="submission" date="2015-04" db="UniProtKB">
        <authorList>
            <consortium name="EnsemblPlants"/>
        </authorList>
    </citation>
    <scope>IDENTIFICATION</scope>
</reference>
<dbReference type="PANTHER" id="PTHR34556">
    <property type="match status" value="1"/>
</dbReference>
<evidence type="ECO:0008006" key="6">
    <source>
        <dbReference type="Google" id="ProtNLM"/>
    </source>
</evidence>
<feature type="compositionally biased region" description="Acidic residues" evidence="1">
    <location>
        <begin position="74"/>
        <end position="97"/>
    </location>
</feature>
<dbReference type="EnsemblPlants" id="LPERR02G19290.1">
    <property type="protein sequence ID" value="LPERR02G19290.1"/>
    <property type="gene ID" value="LPERR02G19290"/>
</dbReference>
<dbReference type="HOGENOM" id="CLU_058545_1_0_1"/>
<evidence type="ECO:0000259" key="2">
    <source>
        <dbReference type="Pfam" id="PF06485"/>
    </source>
</evidence>
<evidence type="ECO:0000256" key="1">
    <source>
        <dbReference type="SAM" id="MobiDB-lite"/>
    </source>
</evidence>
<dbReference type="InterPro" id="IPR046761">
    <property type="entry name" value="Tab2-like_C"/>
</dbReference>
<reference evidence="5" key="2">
    <citation type="submission" date="2013-12" db="EMBL/GenBank/DDBJ databases">
        <authorList>
            <person name="Yu Y."/>
            <person name="Lee S."/>
            <person name="de Baynast K."/>
            <person name="Wissotski M."/>
            <person name="Liu L."/>
            <person name="Talag J."/>
            <person name="Goicoechea J."/>
            <person name="Angelova A."/>
            <person name="Jetty R."/>
            <person name="Kudrna D."/>
            <person name="Golser W."/>
            <person name="Rivera L."/>
            <person name="Zhang J."/>
            <person name="Wing R."/>
        </authorList>
    </citation>
    <scope>NUCLEOTIDE SEQUENCE</scope>
</reference>
<dbReference type="InterPro" id="IPR046760">
    <property type="entry name" value="Tab2-like_N"/>
</dbReference>
<dbReference type="AlphaFoldDB" id="A0A0D9VI63"/>
<dbReference type="STRING" id="77586.A0A0D9VI63"/>
<keyword evidence="5" id="KW-1185">Reference proteome</keyword>
<organism evidence="4 5">
    <name type="scientific">Leersia perrieri</name>
    <dbReference type="NCBI Taxonomy" id="77586"/>
    <lineage>
        <taxon>Eukaryota</taxon>
        <taxon>Viridiplantae</taxon>
        <taxon>Streptophyta</taxon>
        <taxon>Embryophyta</taxon>
        <taxon>Tracheophyta</taxon>
        <taxon>Spermatophyta</taxon>
        <taxon>Magnoliopsida</taxon>
        <taxon>Liliopsida</taxon>
        <taxon>Poales</taxon>
        <taxon>Poaceae</taxon>
        <taxon>BOP clade</taxon>
        <taxon>Oryzoideae</taxon>
        <taxon>Oryzeae</taxon>
        <taxon>Oryzinae</taxon>
        <taxon>Leersia</taxon>
    </lineage>
</organism>
<accession>A0A0D9VI63</accession>
<feature type="domain" description="RNA-binding protein Tab2/Atab2 C-terminal" evidence="3">
    <location>
        <begin position="236"/>
        <end position="391"/>
    </location>
</feature>
<protein>
    <recommendedName>
        <fullName evidence="6">PI-PLC Y-box domain-containing protein</fullName>
    </recommendedName>
</protein>
<dbReference type="PANTHER" id="PTHR34556:SF2">
    <property type="entry name" value="PROTEIN TAB2 HOMOLOG, CHLOROPLASTIC"/>
    <property type="match status" value="1"/>
</dbReference>
<feature type="domain" description="RNA-binding protein Tab2-like N-terminal" evidence="2">
    <location>
        <begin position="117"/>
        <end position="219"/>
    </location>
</feature>
<dbReference type="GO" id="GO:0003723">
    <property type="term" value="F:RNA binding"/>
    <property type="evidence" value="ECO:0007669"/>
    <property type="project" value="InterPro"/>
</dbReference>
<reference evidence="4 5" key="1">
    <citation type="submission" date="2012-08" db="EMBL/GenBank/DDBJ databases">
        <title>Oryza genome evolution.</title>
        <authorList>
            <person name="Wing R.A."/>
        </authorList>
    </citation>
    <scope>NUCLEOTIDE SEQUENCE</scope>
</reference>
<dbReference type="eggNOG" id="ENOG502QVJR">
    <property type="taxonomic scope" value="Eukaryota"/>
</dbReference>
<dbReference type="Pfam" id="PF20429">
    <property type="entry name" value="Tab2-like_C"/>
    <property type="match status" value="1"/>
</dbReference>
<dbReference type="InterPro" id="IPR009472">
    <property type="entry name" value="Tab2-like"/>
</dbReference>
<dbReference type="Proteomes" id="UP000032180">
    <property type="component" value="Chromosome 2"/>
</dbReference>
<name>A0A0D9VI63_9ORYZ</name>
<evidence type="ECO:0000313" key="5">
    <source>
        <dbReference type="Proteomes" id="UP000032180"/>
    </source>
</evidence>
<evidence type="ECO:0000259" key="3">
    <source>
        <dbReference type="Pfam" id="PF20429"/>
    </source>
</evidence>
<feature type="region of interest" description="Disordered" evidence="1">
    <location>
        <begin position="62"/>
        <end position="97"/>
    </location>
</feature>
<sequence>MTTATAIVAGHGLALRRSLLLSKPICASFSARALPPAAHSCLATVAAAAAATPSTRTCRCRSSVSSESSTAETTTDDEEEEGNLDADADTDEEEEVDPLAEVCYLDPEAEAEGIREWELDFCSRPILDARGKKVWELVVCDATLSLQFTRFFPNTSINSVTLRDALASVATSLGVPLPDRARFFRSQMQTIITRACNELGVKAVPSRRCVSLLLWLEERYETVYSRHPGFQRGTKPLLTLDNPFPTNLPENLFGDKWAFVQLPFSAVREEVESLERRYAFGAGLDLDLLGFELDENTLIPGVAVESSRAKPLAAWMNGLEICSMEVDTGRANLILSAGVSTRYVYAGYQKSAATTQEAEAWEAAKKACGGLHFLAIQENLNSDGCVGFWLLLDLPPPPV</sequence>